<evidence type="ECO:0000256" key="1">
    <source>
        <dbReference type="SAM" id="Phobius"/>
    </source>
</evidence>
<feature type="transmembrane region" description="Helical" evidence="1">
    <location>
        <begin position="21"/>
        <end position="41"/>
    </location>
</feature>
<keyword evidence="1" id="KW-1133">Transmembrane helix</keyword>
<keyword evidence="1" id="KW-0812">Transmembrane</keyword>
<dbReference type="Proteomes" id="UP000887563">
    <property type="component" value="Unplaced"/>
</dbReference>
<organism evidence="2 3">
    <name type="scientific">Meloidogyne incognita</name>
    <name type="common">Southern root-knot nematode worm</name>
    <name type="synonym">Oxyuris incognita</name>
    <dbReference type="NCBI Taxonomy" id="6306"/>
    <lineage>
        <taxon>Eukaryota</taxon>
        <taxon>Metazoa</taxon>
        <taxon>Ecdysozoa</taxon>
        <taxon>Nematoda</taxon>
        <taxon>Chromadorea</taxon>
        <taxon>Rhabditida</taxon>
        <taxon>Tylenchina</taxon>
        <taxon>Tylenchomorpha</taxon>
        <taxon>Tylenchoidea</taxon>
        <taxon>Meloidogynidae</taxon>
        <taxon>Meloidogyninae</taxon>
        <taxon>Meloidogyne</taxon>
        <taxon>Meloidogyne incognita group</taxon>
    </lineage>
</organism>
<dbReference type="AlphaFoldDB" id="A0A914NIV1"/>
<evidence type="ECO:0000313" key="2">
    <source>
        <dbReference type="Proteomes" id="UP000887563"/>
    </source>
</evidence>
<keyword evidence="1" id="KW-0472">Membrane</keyword>
<reference evidence="3" key="1">
    <citation type="submission" date="2022-11" db="UniProtKB">
        <authorList>
            <consortium name="WormBaseParasite"/>
        </authorList>
    </citation>
    <scope>IDENTIFICATION</scope>
</reference>
<evidence type="ECO:0000313" key="3">
    <source>
        <dbReference type="WBParaSite" id="Minc3s06288g39612"/>
    </source>
</evidence>
<protein>
    <submittedName>
        <fullName evidence="3">Candidate secreted effector</fullName>
    </submittedName>
</protein>
<proteinExistence type="predicted"/>
<name>A0A914NIV1_MELIC</name>
<keyword evidence="2" id="KW-1185">Reference proteome</keyword>
<accession>A0A914NIV1</accession>
<sequence>MIHLNGKINTFTKNTQTIKKLQYYISLIVVLLQVLVLYPNYDLHRQLLLHDLLRFCFVEHFQNQQIHRPDLEDNCI</sequence>
<dbReference type="WBParaSite" id="Minc3s06288g39612">
    <property type="protein sequence ID" value="Minc3s06288g39612"/>
    <property type="gene ID" value="Minc3s06288g39612"/>
</dbReference>